<feature type="transmembrane region" description="Helical" evidence="6">
    <location>
        <begin position="402"/>
        <end position="429"/>
    </location>
</feature>
<reference evidence="8 9" key="1">
    <citation type="journal article" date="2015" name="Int. J. Syst. Evol. Microbiol.">
        <title>Youhaiella tibetensis gen. nov., sp. nov., isolated from subsurface sediment.</title>
        <authorList>
            <person name="Wang Y.X."/>
            <person name="Huang F.Q."/>
            <person name="Nogi Y."/>
            <person name="Pang S.J."/>
            <person name="Wang P.K."/>
            <person name="Lv J."/>
        </authorList>
    </citation>
    <scope>NUCLEOTIDE SEQUENCE [LARGE SCALE GENOMIC DNA]</scope>
    <source>
        <strain evidence="9">fig4</strain>
    </source>
</reference>
<dbReference type="AlphaFoldDB" id="A0A5B9DIY4"/>
<organism evidence="8 9">
    <name type="scientific">Paradevosia tibetensis</name>
    <dbReference type="NCBI Taxonomy" id="1447062"/>
    <lineage>
        <taxon>Bacteria</taxon>
        <taxon>Pseudomonadati</taxon>
        <taxon>Pseudomonadota</taxon>
        <taxon>Alphaproteobacteria</taxon>
        <taxon>Hyphomicrobiales</taxon>
        <taxon>Devosiaceae</taxon>
        <taxon>Paradevosia</taxon>
    </lineage>
</organism>
<dbReference type="EMBL" id="CP041690">
    <property type="protein sequence ID" value="QEE19043.1"/>
    <property type="molecule type" value="Genomic_DNA"/>
</dbReference>
<feature type="transmembrane region" description="Helical" evidence="6">
    <location>
        <begin position="59"/>
        <end position="87"/>
    </location>
</feature>
<evidence type="ECO:0000313" key="9">
    <source>
        <dbReference type="Proteomes" id="UP000321062"/>
    </source>
</evidence>
<dbReference type="OrthoDB" id="264250at2"/>
<sequence>MLQAREQPGYNTRQLTRPPREGSGRRSAVPRQSAAAVEETGEHAARLAWPTKLFLVSLFIPWLVTLGGTTFTVSRLVLLVLAVPLLIKWIKLAATSFKATDGLLIGYVGWAALCLFFAHGADEAMRSAGLLFAETLPPYMLARVYIRSLADLRAVLKFLFYALCALAAFAVYESITGKNIVGNVFAMVLPTFPLETLEMRAGIWRAQSVFEHSIHLGVFAASLLPFLLLLPQGKSMMMRVAGPAASLLATFLSLSSGPIAVAAAQIVLVAWDRIARRNPYRWTIVLLGLAAIYVVLALASKRSVVEIYITYFTFSQQSSWYRMAIWTYTSASVATHPWFGIGFADWARPNWMYSTIDIYWMVQAVRYGLPGAALLILAYLASIVDAVRARTFDPDIQLARTAYVVSMVGFFIGGLTVHFWGAIGVYFMFMLGAGSWMSDASRETVRIPRRAATAGGA</sequence>
<evidence type="ECO:0000313" key="8">
    <source>
        <dbReference type="EMBL" id="QEE19043.1"/>
    </source>
</evidence>
<keyword evidence="4 6" id="KW-0472">Membrane</keyword>
<feature type="transmembrane region" description="Helical" evidence="6">
    <location>
        <begin position="99"/>
        <end position="118"/>
    </location>
</feature>
<evidence type="ECO:0000256" key="5">
    <source>
        <dbReference type="SAM" id="MobiDB-lite"/>
    </source>
</evidence>
<evidence type="ECO:0000259" key="7">
    <source>
        <dbReference type="Pfam" id="PF04932"/>
    </source>
</evidence>
<evidence type="ECO:0000256" key="1">
    <source>
        <dbReference type="ARBA" id="ARBA00004141"/>
    </source>
</evidence>
<dbReference type="InterPro" id="IPR007016">
    <property type="entry name" value="O-antigen_ligase-rel_domated"/>
</dbReference>
<evidence type="ECO:0000256" key="2">
    <source>
        <dbReference type="ARBA" id="ARBA00022692"/>
    </source>
</evidence>
<name>A0A5B9DIY4_9HYPH</name>
<evidence type="ECO:0000256" key="6">
    <source>
        <dbReference type="SAM" id="Phobius"/>
    </source>
</evidence>
<feature type="domain" description="O-antigen ligase-related" evidence="7">
    <location>
        <begin position="245"/>
        <end position="353"/>
    </location>
</feature>
<dbReference type="RefSeq" id="WP_147654886.1">
    <property type="nucleotide sequence ID" value="NZ_BMFM01000001.1"/>
</dbReference>
<keyword evidence="9" id="KW-1185">Reference proteome</keyword>
<feature type="transmembrane region" description="Helical" evidence="6">
    <location>
        <begin position="320"/>
        <end position="339"/>
    </location>
</feature>
<keyword evidence="3 6" id="KW-1133">Transmembrane helix</keyword>
<feature type="transmembrane region" description="Helical" evidence="6">
    <location>
        <begin position="359"/>
        <end position="381"/>
    </location>
</feature>
<accession>A0A5B9DIY4</accession>
<dbReference type="Proteomes" id="UP000321062">
    <property type="component" value="Chromosome"/>
</dbReference>
<feature type="transmembrane region" description="Helical" evidence="6">
    <location>
        <begin position="280"/>
        <end position="299"/>
    </location>
</feature>
<evidence type="ECO:0000256" key="3">
    <source>
        <dbReference type="ARBA" id="ARBA00022989"/>
    </source>
</evidence>
<dbReference type="KEGG" id="yti:FNA67_02110"/>
<feature type="transmembrane region" description="Helical" evidence="6">
    <location>
        <begin position="244"/>
        <end position="268"/>
    </location>
</feature>
<keyword evidence="8" id="KW-0436">Ligase</keyword>
<dbReference type="Pfam" id="PF04932">
    <property type="entry name" value="Wzy_C"/>
    <property type="match status" value="1"/>
</dbReference>
<dbReference type="PANTHER" id="PTHR37422">
    <property type="entry name" value="TEICHURONIC ACID BIOSYNTHESIS PROTEIN TUAE"/>
    <property type="match status" value="1"/>
</dbReference>
<comment type="subcellular location">
    <subcellularLocation>
        <location evidence="1">Membrane</location>
        <topology evidence="1">Multi-pass membrane protein</topology>
    </subcellularLocation>
</comment>
<dbReference type="InterPro" id="IPR051533">
    <property type="entry name" value="WaaL-like"/>
</dbReference>
<keyword evidence="2 6" id="KW-0812">Transmembrane</keyword>
<dbReference type="GO" id="GO:0016020">
    <property type="term" value="C:membrane"/>
    <property type="evidence" value="ECO:0007669"/>
    <property type="project" value="UniProtKB-SubCell"/>
</dbReference>
<dbReference type="PANTHER" id="PTHR37422:SF13">
    <property type="entry name" value="LIPOPOLYSACCHARIDE BIOSYNTHESIS PROTEIN PA4999-RELATED"/>
    <property type="match status" value="1"/>
</dbReference>
<dbReference type="GO" id="GO:0016874">
    <property type="term" value="F:ligase activity"/>
    <property type="evidence" value="ECO:0007669"/>
    <property type="project" value="UniProtKB-KW"/>
</dbReference>
<evidence type="ECO:0000256" key="4">
    <source>
        <dbReference type="ARBA" id="ARBA00023136"/>
    </source>
</evidence>
<feature type="transmembrane region" description="Helical" evidence="6">
    <location>
        <begin position="214"/>
        <end position="232"/>
    </location>
</feature>
<feature type="region of interest" description="Disordered" evidence="5">
    <location>
        <begin position="1"/>
        <end position="33"/>
    </location>
</feature>
<gene>
    <name evidence="8" type="ORF">FNA67_02110</name>
</gene>
<protein>
    <submittedName>
        <fullName evidence="8">O-antigen ligase family protein</fullName>
    </submittedName>
</protein>
<feature type="transmembrane region" description="Helical" evidence="6">
    <location>
        <begin position="154"/>
        <end position="172"/>
    </location>
</feature>
<proteinExistence type="predicted"/>